<evidence type="ECO:0000256" key="9">
    <source>
        <dbReference type="ARBA" id="ARBA00023136"/>
    </source>
</evidence>
<evidence type="ECO:0000256" key="3">
    <source>
        <dbReference type="ARBA" id="ARBA00009731"/>
    </source>
</evidence>
<comment type="subcellular location">
    <subcellularLocation>
        <location evidence="1 11">Endoplasmic reticulum membrane</location>
        <topology evidence="1 11">Single-pass membrane protein</topology>
    </subcellularLocation>
    <subcellularLocation>
        <location evidence="2">Nucleus membrane</location>
        <topology evidence="2">Single-pass membrane protein</topology>
    </subcellularLocation>
</comment>
<comment type="caution">
    <text evidence="11">Lacks conserved residue(s) required for the propagation of feature annotation.</text>
</comment>
<dbReference type="PANTHER" id="PTHR12154:SF4">
    <property type="entry name" value="UDP-N-ACETYLGLUCOSAMINE TRANSFERASE SUBUNIT ALG14 HOMOLOG"/>
    <property type="match status" value="1"/>
</dbReference>
<feature type="transmembrane region" description="Helical" evidence="11">
    <location>
        <begin position="137"/>
        <end position="156"/>
    </location>
</feature>
<accession>A0A0F4ZIG4</accession>
<keyword evidence="6 11" id="KW-0812">Transmembrane</keyword>
<keyword evidence="8 11" id="KW-1133">Transmembrane helix</keyword>
<gene>
    <name evidence="11" type="primary">ALG14</name>
    <name evidence="12" type="ORF">TD95_004582</name>
</gene>
<name>A0A0F4ZIG4_9PEZI</name>
<comment type="subunit">
    <text evidence="4 11">Heterodimer with ALG13 to form a functional enzyme.</text>
</comment>
<comment type="caution">
    <text evidence="12">The sequence shown here is derived from an EMBL/GenBank/DDBJ whole genome shotgun (WGS) entry which is preliminary data.</text>
</comment>
<evidence type="ECO:0000256" key="5">
    <source>
        <dbReference type="ARBA" id="ARBA00017467"/>
    </source>
</evidence>
<evidence type="ECO:0000256" key="6">
    <source>
        <dbReference type="ARBA" id="ARBA00022692"/>
    </source>
</evidence>
<keyword evidence="13" id="KW-1185">Reference proteome</keyword>
<evidence type="ECO:0000256" key="8">
    <source>
        <dbReference type="ARBA" id="ARBA00022989"/>
    </source>
</evidence>
<evidence type="ECO:0000256" key="7">
    <source>
        <dbReference type="ARBA" id="ARBA00022824"/>
    </source>
</evidence>
<dbReference type="GO" id="GO:0006488">
    <property type="term" value="P:dolichol-linked oligosaccharide biosynthetic process"/>
    <property type="evidence" value="ECO:0007669"/>
    <property type="project" value="InterPro"/>
</dbReference>
<dbReference type="GO" id="GO:0043541">
    <property type="term" value="C:UDP-N-acetylglucosamine transferase complex"/>
    <property type="evidence" value="ECO:0007669"/>
    <property type="project" value="TreeGrafter"/>
</dbReference>
<organism evidence="12 13">
    <name type="scientific">Thielaviopsis punctulata</name>
    <dbReference type="NCBI Taxonomy" id="72032"/>
    <lineage>
        <taxon>Eukaryota</taxon>
        <taxon>Fungi</taxon>
        <taxon>Dikarya</taxon>
        <taxon>Ascomycota</taxon>
        <taxon>Pezizomycotina</taxon>
        <taxon>Sordariomycetes</taxon>
        <taxon>Hypocreomycetidae</taxon>
        <taxon>Microascales</taxon>
        <taxon>Ceratocystidaceae</taxon>
        <taxon>Thielaviopsis</taxon>
    </lineage>
</organism>
<comment type="similarity">
    <text evidence="3 11">Belongs to the ALG14 family.</text>
</comment>
<dbReference type="PANTHER" id="PTHR12154">
    <property type="entry name" value="GLYCOSYL TRANSFERASE-RELATED"/>
    <property type="match status" value="1"/>
</dbReference>
<evidence type="ECO:0000256" key="2">
    <source>
        <dbReference type="ARBA" id="ARBA00004590"/>
    </source>
</evidence>
<dbReference type="Proteomes" id="UP000033483">
    <property type="component" value="Unassembled WGS sequence"/>
</dbReference>
<dbReference type="EMBL" id="LAEV01000390">
    <property type="protein sequence ID" value="KKA30414.1"/>
    <property type="molecule type" value="Genomic_DNA"/>
</dbReference>
<evidence type="ECO:0000256" key="1">
    <source>
        <dbReference type="ARBA" id="ARBA00004389"/>
    </source>
</evidence>
<evidence type="ECO:0000313" key="13">
    <source>
        <dbReference type="Proteomes" id="UP000033483"/>
    </source>
</evidence>
<protein>
    <recommendedName>
        <fullName evidence="5 11">UDP-N-acetylglucosamine transferase subunit ALG14</fullName>
    </recommendedName>
    <alternativeName>
        <fullName evidence="10 11">Asparagine-linked glycosylation protein 14</fullName>
    </alternativeName>
</protein>
<evidence type="ECO:0000256" key="10">
    <source>
        <dbReference type="ARBA" id="ARBA00032062"/>
    </source>
</evidence>
<evidence type="ECO:0000256" key="4">
    <source>
        <dbReference type="ARBA" id="ARBA00011335"/>
    </source>
</evidence>
<feature type="transmembrane region" description="Helical" evidence="11">
    <location>
        <begin position="26"/>
        <end position="47"/>
    </location>
</feature>
<feature type="transmembrane region" description="Helical" evidence="11">
    <location>
        <begin position="176"/>
        <end position="195"/>
    </location>
</feature>
<proteinExistence type="inferred from homology"/>
<dbReference type="GO" id="GO:0004577">
    <property type="term" value="F:N-acetylglucosaminyldiphosphodolichol N-acetylglucosaminyltransferase activity"/>
    <property type="evidence" value="ECO:0007669"/>
    <property type="project" value="TreeGrafter"/>
</dbReference>
<evidence type="ECO:0000256" key="11">
    <source>
        <dbReference type="RuleBase" id="RU362127"/>
    </source>
</evidence>
<dbReference type="OrthoDB" id="17098at2759"/>
<keyword evidence="7 11" id="KW-0256">Endoplasmic reticulum</keyword>
<evidence type="ECO:0000313" key="12">
    <source>
        <dbReference type="EMBL" id="KKA30414.1"/>
    </source>
</evidence>
<sequence>MAMTFSLLGFAVSGYTWIVLQRVSHVVPPVFIILYFIAFFTNIRHLLSHPPSRSSSPALYSVIVLGSGGHTKEMLYMLSNGFRAHPRSHRRYIVSSGDRLSVAHLTEWEASTAASFPNAGTFDIVTVPRARRVHQSLLTTPFSAAASLAMLIPALLTRPCARADLGLPDIIVTNGPATGFFTVLAAFIMRALGLVSADKMRSLYVESWARIKSLSVTGKLFRVSGIADRFVVQHSAVAEKYGLENGGWLVIGRAS</sequence>
<dbReference type="AlphaFoldDB" id="A0A0F4ZIG4"/>
<keyword evidence="9 11" id="KW-0472">Membrane</keyword>
<dbReference type="Pfam" id="PF08660">
    <property type="entry name" value="Alg14"/>
    <property type="match status" value="1"/>
</dbReference>
<dbReference type="GO" id="GO:0031965">
    <property type="term" value="C:nuclear membrane"/>
    <property type="evidence" value="ECO:0007669"/>
    <property type="project" value="UniProtKB-SubCell"/>
</dbReference>
<comment type="function">
    <text evidence="11">Involved in protein N-glycosylation. Essential for the second step of the dolichol-linked oligosaccharide pathway. Anchors the catalytic subunit ALG13 to the ER.</text>
</comment>
<dbReference type="InterPro" id="IPR013969">
    <property type="entry name" value="Oligosacch_biosynth_Alg14"/>
</dbReference>
<reference evidence="12 13" key="1">
    <citation type="submission" date="2015-03" db="EMBL/GenBank/DDBJ databases">
        <authorList>
            <person name="Radwan O."/>
            <person name="Al-Naeli F.A."/>
            <person name="Rendon G.A."/>
            <person name="Fields C."/>
        </authorList>
    </citation>
    <scope>NUCLEOTIDE SEQUENCE [LARGE SCALE GENOMIC DNA]</scope>
    <source>
        <strain evidence="12">CR-DP1</strain>
    </source>
</reference>